<dbReference type="Gene3D" id="3.40.50.1820">
    <property type="entry name" value="alpha/beta hydrolase"/>
    <property type="match status" value="1"/>
</dbReference>
<name>A0ABY4BBI5_9BACT</name>
<dbReference type="PANTHER" id="PTHR22946">
    <property type="entry name" value="DIENELACTONE HYDROLASE DOMAIN-CONTAINING PROTEIN-RELATED"/>
    <property type="match status" value="1"/>
</dbReference>
<evidence type="ECO:0000256" key="1">
    <source>
        <dbReference type="ARBA" id="ARBA00022801"/>
    </source>
</evidence>
<sequence>MWHYYPEHYMFSYQLVRILAQSHFGGGEFNECLEAASRIKPGDFESFHQSWNLEGDMVLAEAEQARAEGRLLSARATYLRAANYFRMAEFFQVPTDPRKNETYGKGVKAFREAAALMDHPPRRVSIPFEGQEMTGYFFEVPGQQHGPLVIMFGGLDSTAEELFFGPYEMLNERGISLLILDGPGQGESLRLRNMLTRYDYNVPATAAFDWAIENLDVDPKRIGIMAVSMGGYMAARSAAFEHRFRACGIWSAVYNYYDVWAKRPDNHPLSSVLCHIVGVENMAEAREKLTQFTMKDVVDKIQCPTYISHGGDDRQVPVAQAQAMFDELTCEKYLNITPADSTGSAHCHVDNMTKVLPLFDWMQQQLTK</sequence>
<evidence type="ECO:0000313" key="3">
    <source>
        <dbReference type="Proteomes" id="UP000831390"/>
    </source>
</evidence>
<accession>A0ABY4BBI5</accession>
<dbReference type="InterPro" id="IPR050261">
    <property type="entry name" value="FrsA_esterase"/>
</dbReference>
<keyword evidence="1 2" id="KW-0378">Hydrolase</keyword>
<keyword evidence="2" id="KW-0614">Plasmid</keyword>
<dbReference type="Pfam" id="PF06500">
    <property type="entry name" value="FrsA-like"/>
    <property type="match status" value="1"/>
</dbReference>
<dbReference type="PANTHER" id="PTHR22946:SF12">
    <property type="entry name" value="CONIDIAL PIGMENT BIOSYNTHESIS PROTEIN AYG1 (AFU_ORTHOLOGUE AFUA_2G17550)"/>
    <property type="match status" value="1"/>
</dbReference>
<protein>
    <submittedName>
        <fullName evidence="2">Alpha/beta hydrolase</fullName>
    </submittedName>
</protein>
<dbReference type="RefSeq" id="WP_243520408.1">
    <property type="nucleotide sequence ID" value="NZ_CP094535.1"/>
</dbReference>
<evidence type="ECO:0000313" key="2">
    <source>
        <dbReference type="EMBL" id="UOE36492.1"/>
    </source>
</evidence>
<dbReference type="EMBL" id="CP094535">
    <property type="protein sequence ID" value="UOE36492.1"/>
    <property type="molecule type" value="Genomic_DNA"/>
</dbReference>
<dbReference type="GO" id="GO:0016787">
    <property type="term" value="F:hydrolase activity"/>
    <property type="evidence" value="ECO:0007669"/>
    <property type="project" value="UniProtKB-KW"/>
</dbReference>
<dbReference type="InterPro" id="IPR010520">
    <property type="entry name" value="FrsA-like"/>
</dbReference>
<geneLocation type="plasmid" evidence="2 3">
    <name>unnamed1</name>
</geneLocation>
<keyword evidence="3" id="KW-1185">Reference proteome</keyword>
<proteinExistence type="predicted"/>
<dbReference type="SUPFAM" id="SSF53474">
    <property type="entry name" value="alpha/beta-Hydrolases"/>
    <property type="match status" value="1"/>
</dbReference>
<gene>
    <name evidence="2" type="ORF">MTP16_23685</name>
</gene>
<organism evidence="2 3">
    <name type="scientific">Hymenobacter monticola</name>
    <dbReference type="NCBI Taxonomy" id="1705399"/>
    <lineage>
        <taxon>Bacteria</taxon>
        <taxon>Pseudomonadati</taxon>
        <taxon>Bacteroidota</taxon>
        <taxon>Cytophagia</taxon>
        <taxon>Cytophagales</taxon>
        <taxon>Hymenobacteraceae</taxon>
        <taxon>Hymenobacter</taxon>
    </lineage>
</organism>
<dbReference type="Proteomes" id="UP000831390">
    <property type="component" value="Plasmid unnamed1"/>
</dbReference>
<reference evidence="2 3" key="1">
    <citation type="submission" date="2022-03" db="EMBL/GenBank/DDBJ databases">
        <title>Hymenobactersp. isolated from the air.</title>
        <authorList>
            <person name="Won M."/>
            <person name="Kwon S.-W."/>
        </authorList>
    </citation>
    <scope>NUCLEOTIDE SEQUENCE [LARGE SCALE GENOMIC DNA]</scope>
    <source>
        <strain evidence="2 3">KACC 22596</strain>
        <plasmid evidence="2 3">unnamed1</plasmid>
    </source>
</reference>
<dbReference type="Gene3D" id="1.20.1440.110">
    <property type="entry name" value="acylaminoacyl peptidase"/>
    <property type="match status" value="1"/>
</dbReference>
<dbReference type="InterPro" id="IPR029058">
    <property type="entry name" value="AB_hydrolase_fold"/>
</dbReference>